<dbReference type="OrthoDB" id="20524at2759"/>
<dbReference type="PROSITE" id="PS00108">
    <property type="entry name" value="PROTEIN_KINASE_ST"/>
    <property type="match status" value="1"/>
</dbReference>
<sequence>MLAVKQVSLEDADDVIIESYINEITLLNQLQGCDHIIKLYNWELNKEEKTILLVLEAGTMDLSTFLRKNRGCLSSTHLAVYWEQMLRAVNVIHERGIVHSDLKPANFLFVDVQLKLIDFGIANAIQGDQTSIQRDTQIGTLNFMAPEAFLDVSNAHHSHQRSGAKPCMKIGRASDVWSLGCILYNMVYGRTPFQHITNQAMKLQCIIDPNYAIEFPDIQNTHLLDVMKGCLARNPRERYTIQQLLNHPFLQSLKIPLFAK</sequence>
<dbReference type="GO" id="GO:0098813">
    <property type="term" value="P:nuclear chromosome segregation"/>
    <property type="evidence" value="ECO:0007669"/>
    <property type="project" value="UniProtKB-ARBA"/>
</dbReference>
<evidence type="ECO:0000313" key="7">
    <source>
        <dbReference type="EMBL" id="EDO30752.1"/>
    </source>
</evidence>
<dbReference type="eggNOG" id="KOG0596">
    <property type="taxonomic scope" value="Eukaryota"/>
</dbReference>
<dbReference type="SMART" id="SM00220">
    <property type="entry name" value="S_TKc"/>
    <property type="match status" value="1"/>
</dbReference>
<feature type="domain" description="Protein kinase" evidence="6">
    <location>
        <begin position="1"/>
        <end position="250"/>
    </location>
</feature>
<keyword evidence="5" id="KW-0067">ATP-binding</keyword>
<keyword evidence="1" id="KW-0723">Serine/threonine-protein kinase</keyword>
<dbReference type="AlphaFoldDB" id="A7SZW1"/>
<dbReference type="Gene3D" id="3.30.200.20">
    <property type="entry name" value="Phosphorylase Kinase, domain 1"/>
    <property type="match status" value="1"/>
</dbReference>
<gene>
    <name evidence="7" type="ORF">NEMVEDRAFT_v1g175874</name>
</gene>
<dbReference type="OMA" id="QEEWHCK"/>
<dbReference type="EMBL" id="DS469986">
    <property type="protein sequence ID" value="EDO30752.1"/>
    <property type="molecule type" value="Genomic_DNA"/>
</dbReference>
<dbReference type="Gene3D" id="1.10.510.10">
    <property type="entry name" value="Transferase(Phosphotransferase) domain 1"/>
    <property type="match status" value="1"/>
</dbReference>
<dbReference type="FunFam" id="1.10.510.10:FF:000224">
    <property type="entry name" value="serine/threonine-protein kinase mph1 isoform X1"/>
    <property type="match status" value="1"/>
</dbReference>
<dbReference type="GO" id="GO:1901991">
    <property type="term" value="P:negative regulation of mitotic cell cycle phase transition"/>
    <property type="evidence" value="ECO:0007669"/>
    <property type="project" value="UniProtKB-ARBA"/>
</dbReference>
<name>A7SZW1_NEMVE</name>
<evidence type="ECO:0000256" key="2">
    <source>
        <dbReference type="ARBA" id="ARBA00022679"/>
    </source>
</evidence>
<dbReference type="PANTHER" id="PTHR22974">
    <property type="entry name" value="MIXED LINEAGE PROTEIN KINASE"/>
    <property type="match status" value="1"/>
</dbReference>
<dbReference type="InterPro" id="IPR027084">
    <property type="entry name" value="Mps1_cat"/>
</dbReference>
<dbReference type="PROSITE" id="PS50011">
    <property type="entry name" value="PROTEIN_KINASE_DOM"/>
    <property type="match status" value="1"/>
</dbReference>
<dbReference type="KEGG" id="nve:5501581"/>
<dbReference type="HOGENOM" id="CLU_000288_63_23_1"/>
<dbReference type="Pfam" id="PF00069">
    <property type="entry name" value="Pkinase"/>
    <property type="match status" value="1"/>
</dbReference>
<dbReference type="InterPro" id="IPR008271">
    <property type="entry name" value="Ser/Thr_kinase_AS"/>
</dbReference>
<dbReference type="InParanoid" id="A7SZW1"/>
<evidence type="ECO:0000256" key="3">
    <source>
        <dbReference type="ARBA" id="ARBA00022741"/>
    </source>
</evidence>
<keyword evidence="8" id="KW-1185">Reference proteome</keyword>
<dbReference type="PANTHER" id="PTHR22974:SF21">
    <property type="entry name" value="DUAL SPECIFICITY PROTEIN KINASE TTK"/>
    <property type="match status" value="1"/>
</dbReference>
<accession>A7SZW1</accession>
<proteinExistence type="predicted"/>
<dbReference type="PhylomeDB" id="A7SZW1"/>
<keyword evidence="2" id="KW-0808">Transferase</keyword>
<dbReference type="Proteomes" id="UP000001593">
    <property type="component" value="Unassembled WGS sequence"/>
</dbReference>
<protein>
    <recommendedName>
        <fullName evidence="6">Protein kinase domain-containing protein</fullName>
    </recommendedName>
</protein>
<dbReference type="GO" id="GO:0004674">
    <property type="term" value="F:protein serine/threonine kinase activity"/>
    <property type="evidence" value="ECO:0007669"/>
    <property type="project" value="UniProtKB-KW"/>
</dbReference>
<evidence type="ECO:0000256" key="1">
    <source>
        <dbReference type="ARBA" id="ARBA00022527"/>
    </source>
</evidence>
<keyword evidence="3" id="KW-0547">Nucleotide-binding</keyword>
<keyword evidence="4" id="KW-0418">Kinase</keyword>
<evidence type="ECO:0000256" key="4">
    <source>
        <dbReference type="ARBA" id="ARBA00022777"/>
    </source>
</evidence>
<dbReference type="STRING" id="45351.A7SZW1"/>
<organism evidence="7 8">
    <name type="scientific">Nematostella vectensis</name>
    <name type="common">Starlet sea anemone</name>
    <dbReference type="NCBI Taxonomy" id="45351"/>
    <lineage>
        <taxon>Eukaryota</taxon>
        <taxon>Metazoa</taxon>
        <taxon>Cnidaria</taxon>
        <taxon>Anthozoa</taxon>
        <taxon>Hexacorallia</taxon>
        <taxon>Actiniaria</taxon>
        <taxon>Edwardsiidae</taxon>
        <taxon>Nematostella</taxon>
    </lineage>
</organism>
<dbReference type="CDD" id="cd14131">
    <property type="entry name" value="PKc_Mps1"/>
    <property type="match status" value="1"/>
</dbReference>
<evidence type="ECO:0000256" key="5">
    <source>
        <dbReference type="ARBA" id="ARBA00022840"/>
    </source>
</evidence>
<dbReference type="GO" id="GO:0005524">
    <property type="term" value="F:ATP binding"/>
    <property type="evidence" value="ECO:0007669"/>
    <property type="project" value="UniProtKB-KW"/>
</dbReference>
<evidence type="ECO:0000259" key="6">
    <source>
        <dbReference type="PROSITE" id="PS50011"/>
    </source>
</evidence>
<dbReference type="InterPro" id="IPR000719">
    <property type="entry name" value="Prot_kinase_dom"/>
</dbReference>
<evidence type="ECO:0000313" key="8">
    <source>
        <dbReference type="Proteomes" id="UP000001593"/>
    </source>
</evidence>
<reference evidence="7 8" key="1">
    <citation type="journal article" date="2007" name="Science">
        <title>Sea anemone genome reveals ancestral eumetazoan gene repertoire and genomic organization.</title>
        <authorList>
            <person name="Putnam N.H."/>
            <person name="Srivastava M."/>
            <person name="Hellsten U."/>
            <person name="Dirks B."/>
            <person name="Chapman J."/>
            <person name="Salamov A."/>
            <person name="Terry A."/>
            <person name="Shapiro H."/>
            <person name="Lindquist E."/>
            <person name="Kapitonov V.V."/>
            <person name="Jurka J."/>
            <person name="Genikhovich G."/>
            <person name="Grigoriev I.V."/>
            <person name="Lucas S.M."/>
            <person name="Steele R.E."/>
            <person name="Finnerty J.R."/>
            <person name="Technau U."/>
            <person name="Martindale M.Q."/>
            <person name="Rokhsar D.S."/>
        </authorList>
    </citation>
    <scope>NUCLEOTIDE SEQUENCE [LARGE SCALE GENOMIC DNA]</scope>
    <source>
        <strain evidence="8">CH2 X CH6</strain>
    </source>
</reference>
<dbReference type="SUPFAM" id="SSF56112">
    <property type="entry name" value="Protein kinase-like (PK-like)"/>
    <property type="match status" value="1"/>
</dbReference>
<dbReference type="InterPro" id="IPR011009">
    <property type="entry name" value="Kinase-like_dom_sf"/>
</dbReference>